<dbReference type="Pfam" id="PF13380">
    <property type="entry name" value="CoA_binding_2"/>
    <property type="match status" value="1"/>
</dbReference>
<dbReference type="PANTHER" id="PTHR43334">
    <property type="entry name" value="ACETATE--COA LIGASE [ADP-FORMING]"/>
    <property type="match status" value="1"/>
</dbReference>
<dbReference type="EMBL" id="CAADRM010000049">
    <property type="protein sequence ID" value="VFU12655.1"/>
    <property type="molecule type" value="Genomic_DNA"/>
</dbReference>
<dbReference type="InterPro" id="IPR036291">
    <property type="entry name" value="NAD(P)-bd_dom_sf"/>
</dbReference>
<dbReference type="SUPFAM" id="SSF52210">
    <property type="entry name" value="Succinyl-CoA synthetase domains"/>
    <property type="match status" value="2"/>
</dbReference>
<sequence length="494" mass="53053">MESAITEPARDAFDRIFHPKSVAVIGVSASGYAFGTGILSSLKAIGFEGRLYAVNPKGGEYNGMKIYTGLSMIPEPIDLAVIAVPAERVPNALEECRRMGVAGVEILSAGFSEIGTEAGARLEQEIRDIASRGIRVVGPNCFGIYCPQSGLTLLPGPDLSRKSGPVGFVSQSGGMAIDFAHIGKWMGVGFSKMVSFGNGADLRETELLEYFGRDPETRVIAMYIEGVKDGKRFFSVLKDVAARKPVIVNKGGLTEAGSRAVESHTASMGGSKRIWEAVLRQAGAVQVGDLWEMAQTCLAFSLLPPRVYEHITVAGGGGALGVSACDQAELYGLNIPQLDPEITKAILEHLPRPGSSAKNPIDAANPFVGPQAYREVFLKAAGDQRVDAQILIQLLYHYKSLSSAMGLSSPKEIAPYRQLADEMKGVVDATGKPLMLVVPNIKQGVESMDIEEMIREARAIFLDRGIPVFDDLGHCLRALGHVSRYYALRRARGL</sequence>
<keyword evidence="3" id="KW-0067">ATP-binding</keyword>
<dbReference type="Gene3D" id="3.40.50.720">
    <property type="entry name" value="NAD(P)-binding Rossmann-like Domain"/>
    <property type="match status" value="1"/>
</dbReference>
<keyword evidence="1 5" id="KW-0436">Ligase</keyword>
<dbReference type="AlphaFoldDB" id="A0A485LX62"/>
<dbReference type="InterPro" id="IPR003781">
    <property type="entry name" value="CoA-bd"/>
</dbReference>
<evidence type="ECO:0000256" key="1">
    <source>
        <dbReference type="ARBA" id="ARBA00022598"/>
    </source>
</evidence>
<dbReference type="InterPro" id="IPR051538">
    <property type="entry name" value="Acyl-CoA_Synth/Transferase"/>
</dbReference>
<feature type="domain" description="CoA-binding" evidence="4">
    <location>
        <begin position="16"/>
        <end position="111"/>
    </location>
</feature>
<dbReference type="SUPFAM" id="SSF51735">
    <property type="entry name" value="NAD(P)-binding Rossmann-fold domains"/>
    <property type="match status" value="1"/>
</dbReference>
<keyword evidence="2" id="KW-0547">Nucleotide-binding</keyword>
<dbReference type="InterPro" id="IPR032875">
    <property type="entry name" value="Succ_CoA_lig_flav_dom"/>
</dbReference>
<reference evidence="5" key="1">
    <citation type="submission" date="2019-03" db="EMBL/GenBank/DDBJ databases">
        <authorList>
            <person name="Hao L."/>
        </authorList>
    </citation>
    <scope>NUCLEOTIDE SEQUENCE</scope>
</reference>
<dbReference type="Pfam" id="PF13607">
    <property type="entry name" value="Succ_CoA_lig"/>
    <property type="match status" value="1"/>
</dbReference>
<evidence type="ECO:0000256" key="3">
    <source>
        <dbReference type="ARBA" id="ARBA00022840"/>
    </source>
</evidence>
<protein>
    <submittedName>
        <fullName evidence="5">Succinyl-CoA ligase (ADP-forming) subunit alpha</fullName>
        <ecNumber evidence="5">6.2.1.5</ecNumber>
    </submittedName>
</protein>
<dbReference type="PANTHER" id="PTHR43334:SF2">
    <property type="entry name" value="ACETATE--COA LIGASE [ADP-FORMING]"/>
    <property type="match status" value="1"/>
</dbReference>
<dbReference type="Gene3D" id="3.40.50.261">
    <property type="entry name" value="Succinyl-CoA synthetase domains"/>
    <property type="match status" value="2"/>
</dbReference>
<dbReference type="EC" id="6.2.1.5" evidence="5"/>
<dbReference type="GO" id="GO:0004775">
    <property type="term" value="F:succinate-CoA ligase (ADP-forming) activity"/>
    <property type="evidence" value="ECO:0007669"/>
    <property type="project" value="UniProtKB-EC"/>
</dbReference>
<dbReference type="InterPro" id="IPR016102">
    <property type="entry name" value="Succinyl-CoA_synth-like"/>
</dbReference>
<organism evidence="5">
    <name type="scientific">anaerobic digester metagenome</name>
    <dbReference type="NCBI Taxonomy" id="1263854"/>
    <lineage>
        <taxon>unclassified sequences</taxon>
        <taxon>metagenomes</taxon>
        <taxon>ecological metagenomes</taxon>
    </lineage>
</organism>
<accession>A0A485LX62</accession>
<evidence type="ECO:0000313" key="5">
    <source>
        <dbReference type="EMBL" id="VFU12655.1"/>
    </source>
</evidence>
<dbReference type="GO" id="GO:0005524">
    <property type="term" value="F:ATP binding"/>
    <property type="evidence" value="ECO:0007669"/>
    <property type="project" value="UniProtKB-KW"/>
</dbReference>
<proteinExistence type="predicted"/>
<dbReference type="SMART" id="SM00881">
    <property type="entry name" value="CoA_binding"/>
    <property type="match status" value="1"/>
</dbReference>
<name>A0A485LX62_9ZZZZ</name>
<evidence type="ECO:0000259" key="4">
    <source>
        <dbReference type="SMART" id="SM00881"/>
    </source>
</evidence>
<gene>
    <name evidence="5" type="primary">sucD</name>
    <name evidence="5" type="ORF">SCFA_1420005</name>
</gene>
<evidence type="ECO:0000256" key="2">
    <source>
        <dbReference type="ARBA" id="ARBA00022741"/>
    </source>
</evidence>